<dbReference type="InterPro" id="IPR004805">
    <property type="entry name" value="DnaE2/DnaE/PolC"/>
</dbReference>
<reference evidence="2" key="1">
    <citation type="submission" date="2013-12" db="EMBL/GenBank/DDBJ databases">
        <title>A Varibaculum cambriense genome reconstructed from a premature infant gut community with otherwise low bacterial novelty that shifts toward anaerobic metabolism during the third week of life.</title>
        <authorList>
            <person name="Brown C.T."/>
            <person name="Sharon I."/>
            <person name="Thomas B.C."/>
            <person name="Castelle C.J."/>
            <person name="Morowitz M.J."/>
            <person name="Banfield J.F."/>
        </authorList>
    </citation>
    <scope>NUCLEOTIDE SEQUENCE</scope>
</reference>
<dbReference type="PANTHER" id="PTHR32294:SF5">
    <property type="entry name" value="DNA POLYMERASE III POLC-TYPE"/>
    <property type="match status" value="1"/>
</dbReference>
<sequence length="74" mass="8528">PRAHAVAYVMMAFRIAWFKVYHPLAFYAAYFSIRAKAFDLRIMTGNLKTQLTEFNRIKALDRAASPKDKDLMSA</sequence>
<keyword evidence="1" id="KW-0472">Membrane</keyword>
<evidence type="ECO:0000256" key="1">
    <source>
        <dbReference type="SAM" id="Phobius"/>
    </source>
</evidence>
<dbReference type="Gene3D" id="1.10.150.700">
    <property type="entry name" value="PolC, middle finger domain"/>
    <property type="match status" value="1"/>
</dbReference>
<feature type="non-terminal residue" evidence="2">
    <location>
        <position position="74"/>
    </location>
</feature>
<proteinExistence type="predicted"/>
<comment type="caution">
    <text evidence="2">The sequence shown here is derived from an EMBL/GenBank/DDBJ whole genome shotgun (WGS) entry which is preliminary data.</text>
</comment>
<keyword evidence="1" id="KW-1133">Transmembrane helix</keyword>
<feature type="non-terminal residue" evidence="2">
    <location>
        <position position="1"/>
    </location>
</feature>
<dbReference type="AlphaFoldDB" id="W1YFN4"/>
<dbReference type="Gene3D" id="1.10.150.870">
    <property type="match status" value="1"/>
</dbReference>
<keyword evidence="1" id="KW-0812">Transmembrane</keyword>
<dbReference type="GO" id="GO:0008408">
    <property type="term" value="F:3'-5' exonuclease activity"/>
    <property type="evidence" value="ECO:0007669"/>
    <property type="project" value="InterPro"/>
</dbReference>
<dbReference type="PANTHER" id="PTHR32294">
    <property type="entry name" value="DNA POLYMERASE III SUBUNIT ALPHA"/>
    <property type="match status" value="1"/>
</dbReference>
<dbReference type="InterPro" id="IPR044923">
    <property type="entry name" value="PolC_middle_finger_sf"/>
</dbReference>
<organism evidence="2">
    <name type="scientific">human gut metagenome</name>
    <dbReference type="NCBI Taxonomy" id="408170"/>
    <lineage>
        <taxon>unclassified sequences</taxon>
        <taxon>metagenomes</taxon>
        <taxon>organismal metagenomes</taxon>
    </lineage>
</organism>
<accession>W1YFN4</accession>
<gene>
    <name evidence="2" type="ORF">Q604_UNBC05561G0001</name>
</gene>
<dbReference type="EMBL" id="AZMM01005561">
    <property type="protein sequence ID" value="ETJ40540.1"/>
    <property type="molecule type" value="Genomic_DNA"/>
</dbReference>
<protein>
    <submittedName>
        <fullName evidence="2">DNA polymerase III, alpha subunit</fullName>
    </submittedName>
</protein>
<evidence type="ECO:0000313" key="2">
    <source>
        <dbReference type="EMBL" id="ETJ40540.1"/>
    </source>
</evidence>
<dbReference type="GO" id="GO:0006260">
    <property type="term" value="P:DNA replication"/>
    <property type="evidence" value="ECO:0007669"/>
    <property type="project" value="InterPro"/>
</dbReference>
<name>W1YFN4_9ZZZZ</name>
<feature type="transmembrane region" description="Helical" evidence="1">
    <location>
        <begin position="6"/>
        <end position="33"/>
    </location>
</feature>